<evidence type="ECO:0000313" key="4">
    <source>
        <dbReference type="Proteomes" id="UP000184440"/>
    </source>
</evidence>
<proteinExistence type="predicted"/>
<dbReference type="Gene3D" id="3.40.50.12780">
    <property type="entry name" value="N-terminal domain of ligase-like"/>
    <property type="match status" value="1"/>
</dbReference>
<sequence length="511" mass="56639">MHRRDDVVLRDVVERNALETPDRECLIVEPEGTSWTCASARDEGYRAANALRTLGVARGDRVMIMLPNGSDWIRAWLGVSFLGAVVVPVNVSYRGPLLAYLVRDTAPVRIISAGALAERFAEIDGAPQLLVDPAVLREGSVEPPALTAPLEAWDLAAVNYTSGTTGDSKGVLTTYTQVRATGTPWEDRLEPGDTYLSVMPMFHISGTVPLTAVWALRGNFVLCSHFEGKRFLDIARRYGTTMAFLLGPMAGYLASLPPTPSDADNPIRRMIVVPLPADVDGFLQRYGIEELCQVHAMTELPPPVVTRGRITDPTSCGPVSAGFELRVVDEHDIPVPTGEPGELIVRAQDPWVITHEYLNKPEETARAWRNGWFHTGDQVRLDERGEVHFVDRIKDAIRRRGENISSLEVEREIVRHPAVREAACVPVPAEFGEDEVMAYLLLGEDATIDLPELVAFLSQRLAHFAVPRYFELVDELPRTPTMKVRKTDLRKRGVSEATWDREAAGITLRRA</sequence>
<dbReference type="OrthoDB" id="2579187at2"/>
<dbReference type="Pfam" id="PF13193">
    <property type="entry name" value="AMP-binding_C"/>
    <property type="match status" value="1"/>
</dbReference>
<dbReference type="Pfam" id="PF00501">
    <property type="entry name" value="AMP-binding"/>
    <property type="match status" value="1"/>
</dbReference>
<gene>
    <name evidence="3" type="ORF">SAMN05443668_106442</name>
</gene>
<dbReference type="Proteomes" id="UP000184440">
    <property type="component" value="Unassembled WGS sequence"/>
</dbReference>
<feature type="domain" description="AMP-binding enzyme C-terminal" evidence="2">
    <location>
        <begin position="408"/>
        <end position="483"/>
    </location>
</feature>
<dbReference type="AlphaFoldDB" id="A0A1M7R4E6"/>
<reference evidence="3 4" key="1">
    <citation type="submission" date="2016-11" db="EMBL/GenBank/DDBJ databases">
        <authorList>
            <person name="Jaros S."/>
            <person name="Januszkiewicz K."/>
            <person name="Wedrychowicz H."/>
        </authorList>
    </citation>
    <scope>NUCLEOTIDE SEQUENCE [LARGE SCALE GENOMIC DNA]</scope>
    <source>
        <strain evidence="3 4">DSM 46144</strain>
    </source>
</reference>
<dbReference type="InterPro" id="IPR020845">
    <property type="entry name" value="AMP-binding_CS"/>
</dbReference>
<evidence type="ECO:0000313" key="3">
    <source>
        <dbReference type="EMBL" id="SHN40157.1"/>
    </source>
</evidence>
<dbReference type="InterPro" id="IPR050237">
    <property type="entry name" value="ATP-dep_AMP-bd_enzyme"/>
</dbReference>
<dbReference type="InterPro" id="IPR000873">
    <property type="entry name" value="AMP-dep_synth/lig_dom"/>
</dbReference>
<dbReference type="PROSITE" id="PS00455">
    <property type="entry name" value="AMP_BINDING"/>
    <property type="match status" value="1"/>
</dbReference>
<dbReference type="InterPro" id="IPR042099">
    <property type="entry name" value="ANL_N_sf"/>
</dbReference>
<feature type="domain" description="AMP-dependent synthetase/ligase" evidence="1">
    <location>
        <begin position="14"/>
        <end position="347"/>
    </location>
</feature>
<name>A0A1M7R4E6_9ACTN</name>
<organism evidence="3 4">
    <name type="scientific">Cryptosporangium aurantiacum</name>
    <dbReference type="NCBI Taxonomy" id="134849"/>
    <lineage>
        <taxon>Bacteria</taxon>
        <taxon>Bacillati</taxon>
        <taxon>Actinomycetota</taxon>
        <taxon>Actinomycetes</taxon>
        <taxon>Cryptosporangiales</taxon>
        <taxon>Cryptosporangiaceae</taxon>
        <taxon>Cryptosporangium</taxon>
    </lineage>
</organism>
<keyword evidence="4" id="KW-1185">Reference proteome</keyword>
<dbReference type="EMBL" id="FRCS01000006">
    <property type="protein sequence ID" value="SHN40157.1"/>
    <property type="molecule type" value="Genomic_DNA"/>
</dbReference>
<dbReference type="PANTHER" id="PTHR43767">
    <property type="entry name" value="LONG-CHAIN-FATTY-ACID--COA LIGASE"/>
    <property type="match status" value="1"/>
</dbReference>
<dbReference type="InterPro" id="IPR045851">
    <property type="entry name" value="AMP-bd_C_sf"/>
</dbReference>
<evidence type="ECO:0000259" key="1">
    <source>
        <dbReference type="Pfam" id="PF00501"/>
    </source>
</evidence>
<dbReference type="PANTHER" id="PTHR43767:SF1">
    <property type="entry name" value="NONRIBOSOMAL PEPTIDE SYNTHASE PES1 (EUROFUNG)-RELATED"/>
    <property type="match status" value="1"/>
</dbReference>
<dbReference type="InterPro" id="IPR025110">
    <property type="entry name" value="AMP-bd_C"/>
</dbReference>
<accession>A0A1M7R4E6</accession>
<protein>
    <submittedName>
        <fullName evidence="3">Crotonobetaine/carnitine-CoA ligase</fullName>
    </submittedName>
</protein>
<dbReference type="STRING" id="134849.SAMN05443668_106442"/>
<evidence type="ECO:0000259" key="2">
    <source>
        <dbReference type="Pfam" id="PF13193"/>
    </source>
</evidence>
<dbReference type="GO" id="GO:0016878">
    <property type="term" value="F:acid-thiol ligase activity"/>
    <property type="evidence" value="ECO:0007669"/>
    <property type="project" value="UniProtKB-ARBA"/>
</dbReference>
<dbReference type="Gene3D" id="3.30.300.30">
    <property type="match status" value="1"/>
</dbReference>
<keyword evidence="3" id="KW-0436">Ligase</keyword>
<dbReference type="SUPFAM" id="SSF56801">
    <property type="entry name" value="Acetyl-CoA synthetase-like"/>
    <property type="match status" value="1"/>
</dbReference>
<dbReference type="RefSeq" id="WP_073259775.1">
    <property type="nucleotide sequence ID" value="NZ_FRCS01000006.1"/>
</dbReference>